<dbReference type="AlphaFoldDB" id="A0A2T6BWC7"/>
<keyword evidence="3" id="KW-1185">Reference proteome</keyword>
<dbReference type="EMBL" id="QBKT01000006">
    <property type="protein sequence ID" value="PTX60359.1"/>
    <property type="molecule type" value="Genomic_DNA"/>
</dbReference>
<protein>
    <submittedName>
        <fullName evidence="2">Uncharacterized protein</fullName>
    </submittedName>
</protein>
<accession>A0A2T6BWC7</accession>
<reference evidence="2 3" key="1">
    <citation type="submission" date="2018-04" db="EMBL/GenBank/DDBJ databases">
        <title>Genomic Encyclopedia of Archaeal and Bacterial Type Strains, Phase II (KMG-II): from individual species to whole genera.</title>
        <authorList>
            <person name="Goeker M."/>
        </authorList>
    </citation>
    <scope>NUCLEOTIDE SEQUENCE [LARGE SCALE GENOMIC DNA]</scope>
    <source>
        <strain evidence="2 3">DSM 25731</strain>
    </source>
</reference>
<organism evidence="2 3">
    <name type="scientific">Kordia periserrulae</name>
    <dbReference type="NCBI Taxonomy" id="701523"/>
    <lineage>
        <taxon>Bacteria</taxon>
        <taxon>Pseudomonadati</taxon>
        <taxon>Bacteroidota</taxon>
        <taxon>Flavobacteriia</taxon>
        <taxon>Flavobacteriales</taxon>
        <taxon>Flavobacteriaceae</taxon>
        <taxon>Kordia</taxon>
    </lineage>
</organism>
<gene>
    <name evidence="2" type="ORF">C8N46_1063</name>
</gene>
<keyword evidence="1" id="KW-0812">Transmembrane</keyword>
<name>A0A2T6BWC7_9FLAO</name>
<evidence type="ECO:0000313" key="2">
    <source>
        <dbReference type="EMBL" id="PTX60359.1"/>
    </source>
</evidence>
<sequence length="47" mass="5504">MKTKYSVFLLISIVIVLGLVDTYYPNDLYFYIQLSILAILIGMFIKR</sequence>
<proteinExistence type="predicted"/>
<feature type="transmembrane region" description="Helical" evidence="1">
    <location>
        <begin position="28"/>
        <end position="45"/>
    </location>
</feature>
<evidence type="ECO:0000313" key="3">
    <source>
        <dbReference type="Proteomes" id="UP000244090"/>
    </source>
</evidence>
<evidence type="ECO:0000256" key="1">
    <source>
        <dbReference type="SAM" id="Phobius"/>
    </source>
</evidence>
<keyword evidence="1" id="KW-1133">Transmembrane helix</keyword>
<keyword evidence="1" id="KW-0472">Membrane</keyword>
<comment type="caution">
    <text evidence="2">The sequence shown here is derived from an EMBL/GenBank/DDBJ whole genome shotgun (WGS) entry which is preliminary data.</text>
</comment>
<dbReference type="Proteomes" id="UP000244090">
    <property type="component" value="Unassembled WGS sequence"/>
</dbReference>